<dbReference type="GO" id="GO:0006952">
    <property type="term" value="P:defense response"/>
    <property type="evidence" value="ECO:0007669"/>
    <property type="project" value="UniProtKB-KW"/>
</dbReference>
<evidence type="ECO:0000256" key="3">
    <source>
        <dbReference type="ARBA" id="ARBA00022737"/>
    </source>
</evidence>
<dbReference type="InterPro" id="IPR036388">
    <property type="entry name" value="WH-like_DNA-bd_sf"/>
</dbReference>
<evidence type="ECO:0000256" key="5">
    <source>
        <dbReference type="ARBA" id="ARBA00022821"/>
    </source>
</evidence>
<accession>A0A2N9ET45</accession>
<keyword evidence="5" id="KW-0611">Plant defense</keyword>
<dbReference type="SUPFAM" id="SSF52047">
    <property type="entry name" value="RNI-like"/>
    <property type="match status" value="1"/>
</dbReference>
<keyword evidence="2" id="KW-0433">Leucine-rich repeat</keyword>
<keyword evidence="4" id="KW-0547">Nucleotide-binding</keyword>
<dbReference type="InterPro" id="IPR002182">
    <property type="entry name" value="NB-ARC"/>
</dbReference>
<dbReference type="InterPro" id="IPR027417">
    <property type="entry name" value="P-loop_NTPase"/>
</dbReference>
<sequence length="825" mass="94514">MYKISDVHIRYISCRYSPMENIVGPITELVNLISSPISECCKFHKGVHEEMDFLRGKWQDLEARKADTESSMQGKQPKKEVERWLEKADKIKGKIQAIEGKFAKMKYFSRAHVGKLAFKMRGEVEKLFEMGVFTESLVVDPLVSVGEILPTPPTLRGETIKEEIWACVLNDDVRKIGVYGMGGIGKSTVMKHINNSLLNETQKFESVIWVTVSKAFDVFKLQHDIASELNLDLSKIEDETKRAAKLSAALKDKKRHVLILDDLWEAFPLEEIGLLEPTHENGCKLVLTTRLLDVCRRMDCKDFKMELLSNEEARKLFVDKMGRDVFDTPELKAIAEEVLERCAQLPLAIVTIAASFKCLIHDFEWRDALEDLKTSVKASNNIEAEVFKILKFSYEHLKDAELQQCLLHCALYPEDFKIEKRELIEHLIDERIIERRNSRQAEFDRGYSMLNKLENACLLEGGIDEEDEEKFVKMHDLVRDMVLRVASPQFKVGHFGLEDFSDEGKWREDLVKASLMYNKISRIPPNASPMCPQLSTLLLQGNWSLKNVPDSLFEHFHGLNVLDLSNTDIESLPTSVSNLENLITLRLGRYLDLNAEGLKIMPPGILPKLSCLQYLAIYGGFTSVTVKEEEVASLKNLERFGGLFSDMYEFSTYIRSLEKGRLATYEIHVGKPFSIPKIYMDELGPIWGKKKLFPPGLLVHLHNLEVIQVESCEQLEEIEEEEEEEEGMDTTKITLPKLKKLWLRFLPELKSICSSSKVISCDSLKKILVSNCPNLKRLPLSLPLLNGQLSPPPSLKEIKVEEEWWESLEWDCQDTKNVLQPILLY</sequence>
<dbReference type="SUPFAM" id="SSF52540">
    <property type="entry name" value="P-loop containing nucleoside triphosphate hydrolases"/>
    <property type="match status" value="1"/>
</dbReference>
<gene>
    <name evidence="10" type="ORF">FSB_LOCUS5855</name>
</gene>
<dbReference type="PANTHER" id="PTHR33463">
    <property type="entry name" value="NB-ARC DOMAIN-CONTAINING PROTEIN-RELATED"/>
    <property type="match status" value="1"/>
</dbReference>
<dbReference type="InterPro" id="IPR032675">
    <property type="entry name" value="LRR_dom_sf"/>
</dbReference>
<dbReference type="GO" id="GO:0005524">
    <property type="term" value="F:ATP binding"/>
    <property type="evidence" value="ECO:0007669"/>
    <property type="project" value="UniProtKB-KW"/>
</dbReference>
<feature type="domain" description="Disease resistance protein At4g27190-like leucine-rich repeats" evidence="8">
    <location>
        <begin position="690"/>
        <end position="778"/>
    </location>
</feature>
<evidence type="ECO:0000256" key="6">
    <source>
        <dbReference type="ARBA" id="ARBA00022840"/>
    </source>
</evidence>
<evidence type="ECO:0000256" key="1">
    <source>
        <dbReference type="ARBA" id="ARBA00008894"/>
    </source>
</evidence>
<dbReference type="InterPro" id="IPR058922">
    <property type="entry name" value="WHD_DRP"/>
</dbReference>
<evidence type="ECO:0000313" key="10">
    <source>
        <dbReference type="EMBL" id="SPC77973.1"/>
    </source>
</evidence>
<dbReference type="Gene3D" id="1.10.10.10">
    <property type="entry name" value="Winged helix-like DNA-binding domain superfamily/Winged helix DNA-binding domain"/>
    <property type="match status" value="1"/>
</dbReference>
<proteinExistence type="inferred from homology"/>
<evidence type="ECO:0000259" key="9">
    <source>
        <dbReference type="Pfam" id="PF23559"/>
    </source>
</evidence>
<evidence type="ECO:0000256" key="2">
    <source>
        <dbReference type="ARBA" id="ARBA00022614"/>
    </source>
</evidence>
<comment type="similarity">
    <text evidence="1">Belongs to the disease resistance NB-LRR family.</text>
</comment>
<dbReference type="Pfam" id="PF00931">
    <property type="entry name" value="NB-ARC"/>
    <property type="match status" value="1"/>
</dbReference>
<protein>
    <submittedName>
        <fullName evidence="10">Uncharacterized protein</fullName>
    </submittedName>
</protein>
<name>A0A2N9ET45_FAGSY</name>
<dbReference type="Gene3D" id="1.10.8.430">
    <property type="entry name" value="Helical domain of apoptotic protease-activating factors"/>
    <property type="match status" value="1"/>
</dbReference>
<reference evidence="10" key="1">
    <citation type="submission" date="2018-02" db="EMBL/GenBank/DDBJ databases">
        <authorList>
            <person name="Cohen D.B."/>
            <person name="Kent A.D."/>
        </authorList>
    </citation>
    <scope>NUCLEOTIDE SEQUENCE</scope>
</reference>
<organism evidence="10">
    <name type="scientific">Fagus sylvatica</name>
    <name type="common">Beechnut</name>
    <dbReference type="NCBI Taxonomy" id="28930"/>
    <lineage>
        <taxon>Eukaryota</taxon>
        <taxon>Viridiplantae</taxon>
        <taxon>Streptophyta</taxon>
        <taxon>Embryophyta</taxon>
        <taxon>Tracheophyta</taxon>
        <taxon>Spermatophyta</taxon>
        <taxon>Magnoliopsida</taxon>
        <taxon>eudicotyledons</taxon>
        <taxon>Gunneridae</taxon>
        <taxon>Pentapetalae</taxon>
        <taxon>rosids</taxon>
        <taxon>fabids</taxon>
        <taxon>Fagales</taxon>
        <taxon>Fagaceae</taxon>
        <taxon>Fagus</taxon>
    </lineage>
</organism>
<dbReference type="InterPro" id="IPR057135">
    <property type="entry name" value="At4g27190-like_LRR"/>
</dbReference>
<feature type="domain" description="Disease resistance protein winged helix" evidence="9">
    <location>
        <begin position="411"/>
        <end position="482"/>
    </location>
</feature>
<dbReference type="FunFam" id="3.40.50.300:FF:001091">
    <property type="entry name" value="Probable disease resistance protein At1g61300"/>
    <property type="match status" value="1"/>
</dbReference>
<dbReference type="InterPro" id="IPR042197">
    <property type="entry name" value="Apaf_helical"/>
</dbReference>
<evidence type="ECO:0000256" key="4">
    <source>
        <dbReference type="ARBA" id="ARBA00022741"/>
    </source>
</evidence>
<feature type="domain" description="NB-ARC" evidence="7">
    <location>
        <begin position="158"/>
        <end position="321"/>
    </location>
</feature>
<dbReference type="Pfam" id="PF23559">
    <property type="entry name" value="WHD_DRP"/>
    <property type="match status" value="1"/>
</dbReference>
<dbReference type="Gene3D" id="3.40.50.300">
    <property type="entry name" value="P-loop containing nucleotide triphosphate hydrolases"/>
    <property type="match status" value="1"/>
</dbReference>
<dbReference type="PRINTS" id="PR00364">
    <property type="entry name" value="DISEASERSIST"/>
</dbReference>
<keyword evidence="3" id="KW-0677">Repeat</keyword>
<dbReference type="PANTHER" id="PTHR33463:SF187">
    <property type="entry name" value="AND NB-ARC DOMAIN DISEASE RESISTANCE PROTEIN, PUTATIVE-RELATED"/>
    <property type="match status" value="1"/>
</dbReference>
<dbReference type="Gene3D" id="3.80.10.10">
    <property type="entry name" value="Ribonuclease Inhibitor"/>
    <property type="match status" value="1"/>
</dbReference>
<dbReference type="EMBL" id="OIVN01000303">
    <property type="protein sequence ID" value="SPC77973.1"/>
    <property type="molecule type" value="Genomic_DNA"/>
</dbReference>
<dbReference type="AlphaFoldDB" id="A0A2N9ET45"/>
<dbReference type="FunFam" id="1.10.10.10:FF:000322">
    <property type="entry name" value="Probable disease resistance protein At1g63360"/>
    <property type="match status" value="1"/>
</dbReference>
<dbReference type="Pfam" id="PF23247">
    <property type="entry name" value="LRR_RPS2"/>
    <property type="match status" value="1"/>
</dbReference>
<dbReference type="InterPro" id="IPR050905">
    <property type="entry name" value="Plant_NBS-LRR"/>
</dbReference>
<evidence type="ECO:0000259" key="7">
    <source>
        <dbReference type="Pfam" id="PF00931"/>
    </source>
</evidence>
<keyword evidence="6" id="KW-0067">ATP-binding</keyword>
<evidence type="ECO:0000259" key="8">
    <source>
        <dbReference type="Pfam" id="PF23247"/>
    </source>
</evidence>
<dbReference type="GO" id="GO:0043531">
    <property type="term" value="F:ADP binding"/>
    <property type="evidence" value="ECO:0007669"/>
    <property type="project" value="InterPro"/>
</dbReference>